<protein>
    <submittedName>
        <fullName evidence="2">Sugar phosphate isomerase/epimerase</fullName>
    </submittedName>
</protein>
<dbReference type="InterPro" id="IPR013022">
    <property type="entry name" value="Xyl_isomerase-like_TIM-brl"/>
</dbReference>
<comment type="caution">
    <text evidence="2">The sequence shown here is derived from an EMBL/GenBank/DDBJ whole genome shotgun (WGS) entry which is preliminary data.</text>
</comment>
<dbReference type="PANTHER" id="PTHR12110:SF21">
    <property type="entry name" value="XYLOSE ISOMERASE-LIKE TIM BARREL DOMAIN-CONTAINING PROTEIN"/>
    <property type="match status" value="1"/>
</dbReference>
<dbReference type="PANTHER" id="PTHR12110">
    <property type="entry name" value="HYDROXYPYRUVATE ISOMERASE"/>
    <property type="match status" value="1"/>
</dbReference>
<dbReference type="SUPFAM" id="SSF51658">
    <property type="entry name" value="Xylose isomerase-like"/>
    <property type="match status" value="1"/>
</dbReference>
<dbReference type="Proteomes" id="UP000886893">
    <property type="component" value="Unassembled WGS sequence"/>
</dbReference>
<dbReference type="GO" id="GO:0016853">
    <property type="term" value="F:isomerase activity"/>
    <property type="evidence" value="ECO:0007669"/>
    <property type="project" value="UniProtKB-KW"/>
</dbReference>
<dbReference type="EMBL" id="DVKI01000146">
    <property type="protein sequence ID" value="HIT17656.1"/>
    <property type="molecule type" value="Genomic_DNA"/>
</dbReference>
<dbReference type="InterPro" id="IPR050312">
    <property type="entry name" value="IolE/XylAMocC-like"/>
</dbReference>
<proteinExistence type="predicted"/>
<gene>
    <name evidence="2" type="ORF">IAD04_04725</name>
</gene>
<evidence type="ECO:0000313" key="2">
    <source>
        <dbReference type="EMBL" id="HIT17656.1"/>
    </source>
</evidence>
<reference evidence="2" key="1">
    <citation type="submission" date="2020-10" db="EMBL/GenBank/DDBJ databases">
        <authorList>
            <person name="Gilroy R."/>
        </authorList>
    </citation>
    <scope>NUCLEOTIDE SEQUENCE</scope>
    <source>
        <strain evidence="2">14508</strain>
    </source>
</reference>
<sequence length="322" mass="36800">MKLSVFSPALADMTLEEMLKFLTDHGVYSVEMGCGGFPGTAHFNAKELICDEQKIQEIKDLFAKYHCEIAALSCHGNPVHPNKEIAKAYQEDFEAACILAEKLNVERIITFSGCPGDSKTSKHPNWVTCPWPEDFSEVLQWQWNKVLIPYWKKAVQFAKSHHVKYICLEMHPGFCVYNPETLLKLRNAVDPMIGANFDPSHLIWQGVDMVSAIKYLKGAIYHFHAKDTGLDRENIAKNGVLDTKHYGDEIHRSWVFRTVGYGNSEKYWKDIFSALNLIGYDHVISIEHEDSIMEAKEGLVKAIEFLQNTMIINKKPTSMWWA</sequence>
<dbReference type="Gene3D" id="3.20.20.150">
    <property type="entry name" value="Divalent-metal-dependent TIM barrel enzymes"/>
    <property type="match status" value="1"/>
</dbReference>
<accession>A0A9D1G8I0</accession>
<dbReference type="AlphaFoldDB" id="A0A9D1G8I0"/>
<evidence type="ECO:0000259" key="1">
    <source>
        <dbReference type="Pfam" id="PF01261"/>
    </source>
</evidence>
<name>A0A9D1G8I0_9FIRM</name>
<dbReference type="Pfam" id="PF01261">
    <property type="entry name" value="AP_endonuc_2"/>
    <property type="match status" value="1"/>
</dbReference>
<evidence type="ECO:0000313" key="3">
    <source>
        <dbReference type="Proteomes" id="UP000886893"/>
    </source>
</evidence>
<keyword evidence="2" id="KW-0413">Isomerase</keyword>
<organism evidence="2 3">
    <name type="scientific">Candidatus Caccosoma faecigallinarum</name>
    <dbReference type="NCBI Taxonomy" id="2840720"/>
    <lineage>
        <taxon>Bacteria</taxon>
        <taxon>Bacillati</taxon>
        <taxon>Bacillota</taxon>
        <taxon>Bacillota incertae sedis</taxon>
        <taxon>Candidatus Caccosoma</taxon>
    </lineage>
</organism>
<reference evidence="2" key="2">
    <citation type="journal article" date="2021" name="PeerJ">
        <title>Extensive microbial diversity within the chicken gut microbiome revealed by metagenomics and culture.</title>
        <authorList>
            <person name="Gilroy R."/>
            <person name="Ravi A."/>
            <person name="Getino M."/>
            <person name="Pursley I."/>
            <person name="Horton D.L."/>
            <person name="Alikhan N.F."/>
            <person name="Baker D."/>
            <person name="Gharbi K."/>
            <person name="Hall N."/>
            <person name="Watson M."/>
            <person name="Adriaenssens E.M."/>
            <person name="Foster-Nyarko E."/>
            <person name="Jarju S."/>
            <person name="Secka A."/>
            <person name="Antonio M."/>
            <person name="Oren A."/>
            <person name="Chaudhuri R.R."/>
            <person name="La Ragione R."/>
            <person name="Hildebrand F."/>
            <person name="Pallen M.J."/>
        </authorList>
    </citation>
    <scope>NUCLEOTIDE SEQUENCE</scope>
    <source>
        <strain evidence="2">14508</strain>
    </source>
</reference>
<dbReference type="InterPro" id="IPR036237">
    <property type="entry name" value="Xyl_isomerase-like_sf"/>
</dbReference>
<feature type="domain" description="Xylose isomerase-like TIM barrel" evidence="1">
    <location>
        <begin position="22"/>
        <end position="308"/>
    </location>
</feature>